<feature type="binding site" evidence="18">
    <location>
        <position position="433"/>
    </location>
    <ligand>
        <name>acetyl-CoA</name>
        <dbReference type="ChEBI" id="CHEBI:57288"/>
    </ligand>
</feature>
<evidence type="ECO:0000256" key="17">
    <source>
        <dbReference type="ARBA" id="ARBA00049628"/>
    </source>
</evidence>
<feature type="binding site" evidence="18">
    <location>
        <begin position="11"/>
        <end position="14"/>
    </location>
    <ligand>
        <name>UDP-N-acetyl-alpha-D-glucosamine</name>
        <dbReference type="ChEBI" id="CHEBI:57705"/>
    </ligand>
</feature>
<dbReference type="PANTHER" id="PTHR43584:SF3">
    <property type="entry name" value="BIFUNCTIONAL PROTEIN GLMU"/>
    <property type="match status" value="1"/>
</dbReference>
<evidence type="ECO:0000256" key="7">
    <source>
        <dbReference type="ARBA" id="ARBA00022723"/>
    </source>
</evidence>
<feature type="binding site" evidence="18">
    <location>
        <position position="326"/>
    </location>
    <ligand>
        <name>UDP-N-acetyl-alpha-D-glucosamine</name>
        <dbReference type="ChEBI" id="CHEBI:57705"/>
    </ligand>
</feature>
<keyword evidence="13 18" id="KW-0012">Acyltransferase</keyword>
<evidence type="ECO:0000313" key="21">
    <source>
        <dbReference type="Proteomes" id="UP000000445"/>
    </source>
</evidence>
<evidence type="ECO:0000256" key="9">
    <source>
        <dbReference type="ARBA" id="ARBA00022842"/>
    </source>
</evidence>
<evidence type="ECO:0000256" key="13">
    <source>
        <dbReference type="ARBA" id="ARBA00023315"/>
    </source>
</evidence>
<gene>
    <name evidence="18" type="primary">glmU</name>
    <name evidence="20" type="ordered locus">CTN_0829</name>
</gene>
<dbReference type="GO" id="GO:0003977">
    <property type="term" value="F:UDP-N-acetylglucosamine diphosphorylase activity"/>
    <property type="evidence" value="ECO:0007669"/>
    <property type="project" value="UniProtKB-UniRule"/>
</dbReference>
<keyword evidence="12 18" id="KW-0511">Multifunctional enzyme</keyword>
<keyword evidence="11 18" id="KW-0573">Peptidoglycan synthesis</keyword>
<comment type="subcellular location">
    <subcellularLocation>
        <location evidence="1 18">Cytoplasm</location>
    </subcellularLocation>
</comment>
<feature type="region of interest" description="Linker" evidence="18">
    <location>
        <begin position="224"/>
        <end position="244"/>
    </location>
</feature>
<dbReference type="GO" id="GO:0000902">
    <property type="term" value="P:cell morphogenesis"/>
    <property type="evidence" value="ECO:0007669"/>
    <property type="project" value="UniProtKB-UniRule"/>
</dbReference>
<dbReference type="InterPro" id="IPR018357">
    <property type="entry name" value="Hexapep_transf_CS"/>
</dbReference>
<dbReference type="KEGG" id="tna:CTN_0829"/>
<evidence type="ECO:0000256" key="4">
    <source>
        <dbReference type="ARBA" id="ARBA00022490"/>
    </source>
</evidence>
<comment type="function">
    <text evidence="17 18">Catalyzes the last two sequential reactions in the de novo biosynthetic pathway for UDP-N-acetylglucosamine (UDP-GlcNAc). The C-terminal domain catalyzes the transfer of acetyl group from acetyl coenzyme A to glucosamine-1-phosphate (GlcN-1-P) to produce N-acetylglucosamine-1-phosphate (GlcNAc-1-P), which is converted into UDP-GlcNAc by the transfer of uridine 5-monophosphate (from uridine 5-triphosphate), a reaction catalyzed by the N-terminal domain.</text>
</comment>
<feature type="region of interest" description="Pyrophosphorylase" evidence="18">
    <location>
        <begin position="1"/>
        <end position="223"/>
    </location>
</feature>
<dbReference type="PROSITE" id="PS00101">
    <property type="entry name" value="HEXAPEP_TRANSFERASES"/>
    <property type="match status" value="1"/>
</dbReference>
<feature type="binding site" evidence="18">
    <location>
        <position position="221"/>
    </location>
    <ligand>
        <name>UDP-N-acetyl-alpha-D-glucosamine</name>
        <dbReference type="ChEBI" id="CHEBI:57705"/>
    </ligand>
</feature>
<dbReference type="PANTHER" id="PTHR43584">
    <property type="entry name" value="NUCLEOTIDYL TRANSFERASE"/>
    <property type="match status" value="1"/>
</dbReference>
<dbReference type="EC" id="2.7.7.23" evidence="18"/>
<comment type="pathway">
    <text evidence="18">Nucleotide-sugar biosynthesis; UDP-N-acetyl-alpha-D-glucosamine biosynthesis; N-acetyl-alpha-D-glucosamine 1-phosphate from alpha-D-glucosamine 6-phosphate (route II): step 2/2.</text>
</comment>
<dbReference type="GO" id="GO:0000287">
    <property type="term" value="F:magnesium ion binding"/>
    <property type="evidence" value="ECO:0007669"/>
    <property type="project" value="UniProtKB-UniRule"/>
</dbReference>
<dbReference type="GO" id="GO:0009252">
    <property type="term" value="P:peptidoglycan biosynthetic process"/>
    <property type="evidence" value="ECO:0007669"/>
    <property type="project" value="UniProtKB-UniRule"/>
</dbReference>
<name>B9K7S2_THENN</name>
<keyword evidence="21" id="KW-1185">Reference proteome</keyword>
<dbReference type="EMBL" id="CP000916">
    <property type="protein sequence ID" value="ACM23005.1"/>
    <property type="molecule type" value="Genomic_DNA"/>
</dbReference>
<comment type="cofactor">
    <cofactor evidence="18">
        <name>Mg(2+)</name>
        <dbReference type="ChEBI" id="CHEBI:18420"/>
    </cofactor>
    <text evidence="18">Binds 1 Mg(2+) ion per subunit.</text>
</comment>
<dbReference type="EC" id="2.3.1.157" evidence="18"/>
<feature type="binding site" evidence="18">
    <location>
        <begin position="101"/>
        <end position="103"/>
    </location>
    <ligand>
        <name>UDP-N-acetyl-alpha-D-glucosamine</name>
        <dbReference type="ChEBI" id="CHEBI:57705"/>
    </ligand>
</feature>
<evidence type="ECO:0000256" key="11">
    <source>
        <dbReference type="ARBA" id="ARBA00022984"/>
    </source>
</evidence>
<dbReference type="NCBIfam" id="NF010937">
    <property type="entry name" value="PRK14357.1"/>
    <property type="match status" value="1"/>
</dbReference>
<feature type="binding site" evidence="18">
    <location>
        <position position="398"/>
    </location>
    <ligand>
        <name>acetyl-CoA</name>
        <dbReference type="ChEBI" id="CHEBI:57288"/>
    </ligand>
</feature>
<keyword evidence="10 18" id="KW-0133">Cell shape</keyword>
<feature type="binding site" evidence="18">
    <location>
        <position position="167"/>
    </location>
    <ligand>
        <name>UDP-N-acetyl-alpha-D-glucosamine</name>
        <dbReference type="ChEBI" id="CHEBI:57705"/>
    </ligand>
</feature>
<evidence type="ECO:0000256" key="3">
    <source>
        <dbReference type="ARBA" id="ARBA00007947"/>
    </source>
</evidence>
<feature type="binding site" evidence="18">
    <location>
        <position position="25"/>
    </location>
    <ligand>
        <name>UDP-N-acetyl-alpha-D-glucosamine</name>
        <dbReference type="ChEBI" id="CHEBI:57705"/>
    </ligand>
</feature>
<evidence type="ECO:0000256" key="5">
    <source>
        <dbReference type="ARBA" id="ARBA00022679"/>
    </source>
</evidence>
<feature type="binding site" evidence="18">
    <location>
        <position position="74"/>
    </location>
    <ligand>
        <name>UDP-N-acetyl-alpha-D-glucosamine</name>
        <dbReference type="ChEBI" id="CHEBI:57705"/>
    </ligand>
</feature>
<feature type="active site" description="Proton acceptor" evidence="18">
    <location>
        <position position="356"/>
    </location>
</feature>
<comment type="catalytic activity">
    <reaction evidence="15 18">
        <text>alpha-D-glucosamine 1-phosphate + acetyl-CoA = N-acetyl-alpha-D-glucosamine 1-phosphate + CoA + H(+)</text>
        <dbReference type="Rhea" id="RHEA:13725"/>
        <dbReference type="ChEBI" id="CHEBI:15378"/>
        <dbReference type="ChEBI" id="CHEBI:57287"/>
        <dbReference type="ChEBI" id="CHEBI:57288"/>
        <dbReference type="ChEBI" id="CHEBI:57776"/>
        <dbReference type="ChEBI" id="CHEBI:58516"/>
        <dbReference type="EC" id="2.3.1.157"/>
    </reaction>
</comment>
<dbReference type="InterPro" id="IPR038009">
    <property type="entry name" value="GlmU_C_LbH"/>
</dbReference>
<dbReference type="eggNOG" id="COG1207">
    <property type="taxonomic scope" value="Bacteria"/>
</dbReference>
<dbReference type="Pfam" id="PF00132">
    <property type="entry name" value="Hexapep"/>
    <property type="match status" value="1"/>
</dbReference>
<evidence type="ECO:0000256" key="10">
    <source>
        <dbReference type="ARBA" id="ARBA00022960"/>
    </source>
</evidence>
<dbReference type="Gene3D" id="2.160.10.10">
    <property type="entry name" value="Hexapeptide repeat proteins"/>
    <property type="match status" value="1"/>
</dbReference>
<evidence type="ECO:0000256" key="1">
    <source>
        <dbReference type="ARBA" id="ARBA00004496"/>
    </source>
</evidence>
<feature type="binding site" evidence="18">
    <location>
        <position position="359"/>
    </location>
    <ligand>
        <name>UDP-N-acetyl-alpha-D-glucosamine</name>
        <dbReference type="ChEBI" id="CHEBI:57705"/>
    </ligand>
</feature>
<dbReference type="InterPro" id="IPR029044">
    <property type="entry name" value="Nucleotide-diphossugar_trans"/>
</dbReference>
<dbReference type="SUPFAM" id="SSF53448">
    <property type="entry name" value="Nucleotide-diphospho-sugar transferases"/>
    <property type="match status" value="1"/>
</dbReference>
<feature type="binding site" evidence="18">
    <location>
        <position position="152"/>
    </location>
    <ligand>
        <name>UDP-N-acetyl-alpha-D-glucosamine</name>
        <dbReference type="ChEBI" id="CHEBI:57705"/>
    </ligand>
</feature>
<proteinExistence type="inferred from homology"/>
<dbReference type="InterPro" id="IPR025877">
    <property type="entry name" value="MobA-like_NTP_Trfase"/>
</dbReference>
<dbReference type="NCBIfam" id="TIGR01173">
    <property type="entry name" value="glmU"/>
    <property type="match status" value="1"/>
</dbReference>
<feature type="binding site" evidence="18">
    <location>
        <begin position="79"/>
        <end position="80"/>
    </location>
    <ligand>
        <name>UDP-N-acetyl-alpha-D-glucosamine</name>
        <dbReference type="ChEBI" id="CHEBI:57705"/>
    </ligand>
</feature>
<dbReference type="Gene3D" id="3.90.550.10">
    <property type="entry name" value="Spore Coat Polysaccharide Biosynthesis Protein SpsA, Chain A"/>
    <property type="match status" value="1"/>
</dbReference>
<evidence type="ECO:0000256" key="12">
    <source>
        <dbReference type="ARBA" id="ARBA00023268"/>
    </source>
</evidence>
<dbReference type="InterPro" id="IPR001451">
    <property type="entry name" value="Hexapep"/>
</dbReference>
<comment type="pathway">
    <text evidence="18">Bacterial outer membrane biogenesis; LPS lipid A biosynthesis.</text>
</comment>
<feature type="binding site" evidence="18">
    <location>
        <position position="139"/>
    </location>
    <ligand>
        <name>UDP-N-acetyl-alpha-D-glucosamine</name>
        <dbReference type="ChEBI" id="CHEBI:57705"/>
    </ligand>
</feature>
<dbReference type="UniPathway" id="UPA00973"/>
<evidence type="ECO:0000256" key="2">
    <source>
        <dbReference type="ARBA" id="ARBA00007707"/>
    </source>
</evidence>
<feature type="binding site" evidence="18">
    <location>
        <position position="221"/>
    </location>
    <ligand>
        <name>Mg(2+)</name>
        <dbReference type="ChEBI" id="CHEBI:18420"/>
    </ligand>
</feature>
<dbReference type="InterPro" id="IPR005882">
    <property type="entry name" value="Bifunctional_GlmU"/>
</dbReference>
<keyword evidence="4 18" id="KW-0963">Cytoplasm</keyword>
<dbReference type="GO" id="GO:0008360">
    <property type="term" value="P:regulation of cell shape"/>
    <property type="evidence" value="ECO:0007669"/>
    <property type="project" value="UniProtKB-KW"/>
</dbReference>
<dbReference type="InterPro" id="IPR050065">
    <property type="entry name" value="GlmU-like"/>
</dbReference>
<dbReference type="InterPro" id="IPR011004">
    <property type="entry name" value="Trimer_LpxA-like_sf"/>
</dbReference>
<dbReference type="GO" id="GO:0016020">
    <property type="term" value="C:membrane"/>
    <property type="evidence" value="ECO:0007669"/>
    <property type="project" value="GOC"/>
</dbReference>
<comment type="similarity">
    <text evidence="3 18">In the N-terminal section; belongs to the N-acetylglucosamine-1-phosphate uridyltransferase family.</text>
</comment>
<dbReference type="CDD" id="cd02540">
    <property type="entry name" value="GT2_GlmU_N_bac"/>
    <property type="match status" value="1"/>
</dbReference>
<reference evidence="20 21" key="1">
    <citation type="journal article" date="2009" name="Biosci. Biotechnol. Biochem.">
        <title>WeGAS: a web-based microbial genome annotation system.</title>
        <authorList>
            <person name="Lee D."/>
            <person name="Seo H."/>
            <person name="Park C."/>
            <person name="Park K."/>
        </authorList>
    </citation>
    <scope>NUCLEOTIDE SEQUENCE [LARGE SCALE GENOMIC DNA]</scope>
    <source>
        <strain evidence="21">ATCC 49049 / DSM 4359 / NBRC 107923 / NS-E</strain>
    </source>
</reference>
<evidence type="ECO:0000256" key="14">
    <source>
        <dbReference type="ARBA" id="ARBA00023316"/>
    </source>
</evidence>
<comment type="similarity">
    <text evidence="2 18">In the C-terminal section; belongs to the transferase hexapeptide repeat family.</text>
</comment>
<dbReference type="UniPathway" id="UPA00113">
    <property type="reaction ID" value="UER00532"/>
</dbReference>
<dbReference type="STRING" id="309803.CTN_0829"/>
<feature type="binding site" evidence="18">
    <location>
        <position position="416"/>
    </location>
    <ligand>
        <name>acetyl-CoA</name>
        <dbReference type="ChEBI" id="CHEBI:57288"/>
    </ligand>
</feature>
<organism evidence="20 21">
    <name type="scientific">Thermotoga neapolitana (strain ATCC 49049 / DSM 4359 / NBRC 107923 / NS-E)</name>
    <dbReference type="NCBI Taxonomy" id="309803"/>
    <lineage>
        <taxon>Bacteria</taxon>
        <taxon>Thermotogati</taxon>
        <taxon>Thermotogota</taxon>
        <taxon>Thermotogae</taxon>
        <taxon>Thermotogales</taxon>
        <taxon>Thermotogaceae</taxon>
        <taxon>Thermotoga</taxon>
    </lineage>
</organism>
<dbReference type="HOGENOM" id="CLU_029499_15_2_0"/>
<evidence type="ECO:0000256" key="6">
    <source>
        <dbReference type="ARBA" id="ARBA00022695"/>
    </source>
</evidence>
<keyword evidence="9 18" id="KW-0460">Magnesium</keyword>
<feature type="region of interest" description="N-acetyltransferase" evidence="18">
    <location>
        <begin position="245"/>
        <end position="449"/>
    </location>
</feature>
<dbReference type="HAMAP" id="MF_01631">
    <property type="entry name" value="GlmU"/>
    <property type="match status" value="1"/>
</dbReference>
<sequence>MRGETMKALILAAGKGTRMKSRIPKVLHRLSGKSMIEWVVDTAGKVAQEVGVVLGFEAEKVRKHLPEWVRIFIQEEQLGTAHAVMCARSFLEPDDDVIILYGDVPLISENTLKRMIEEHRKGADVTILVADVEDPSGYGRVVGDGGRYRIIEEVDLPENLKGIKTINTGFYVFSGEFLLEVLPKIKNDNAKGEYYLTDAVNLAENVRVVRTADPLEITGVNTRKTLVWLEDQLRRRKIEELLENGVTILDPNTTYIHYSVEIGMDTIVYPMTFIEGKTRIGEGCEIGPLSRIVDCEVGNNVKIMRSECFKSVIEDDVSVGPFARLREGTVLKKSSKIGNFVEIKKSTIGEGTKAQHLSYIGDAYVGMNVNIGAGTITCNYDGKRKNPTFIEDETFIGSNTSLVAPVRIGKGALIGAGSVITEDVPPYSLGLGRARQIVKEGWVLKRKEE</sequence>
<evidence type="ECO:0000256" key="18">
    <source>
        <dbReference type="HAMAP-Rule" id="MF_01631"/>
    </source>
</evidence>
<feature type="binding site" evidence="18">
    <location>
        <position position="370"/>
    </location>
    <ligand>
        <name>UDP-N-acetyl-alpha-D-glucosamine</name>
        <dbReference type="ChEBI" id="CHEBI:57705"/>
    </ligand>
</feature>
<keyword evidence="5 18" id="KW-0808">Transferase</keyword>
<dbReference type="GO" id="GO:0005737">
    <property type="term" value="C:cytoplasm"/>
    <property type="evidence" value="ECO:0007669"/>
    <property type="project" value="UniProtKB-SubCell"/>
</dbReference>
<feature type="binding site" evidence="18">
    <location>
        <position position="344"/>
    </location>
    <ligand>
        <name>UDP-N-acetyl-alpha-D-glucosamine</name>
        <dbReference type="ChEBI" id="CHEBI:57705"/>
    </ligand>
</feature>
<evidence type="ECO:0000259" key="19">
    <source>
        <dbReference type="Pfam" id="PF12804"/>
    </source>
</evidence>
<keyword evidence="14 18" id="KW-0961">Cell wall biogenesis/degradation</keyword>
<accession>B9K7S2</accession>
<feature type="domain" description="MobA-like NTP transferase" evidence="19">
    <location>
        <begin position="8"/>
        <end position="133"/>
    </location>
</feature>
<dbReference type="CDD" id="cd03353">
    <property type="entry name" value="LbH_GlmU_C"/>
    <property type="match status" value="1"/>
</dbReference>
<feature type="binding site" evidence="18">
    <location>
        <position position="373"/>
    </location>
    <ligand>
        <name>acetyl-CoA</name>
        <dbReference type="ChEBI" id="CHEBI:57288"/>
    </ligand>
</feature>
<dbReference type="GO" id="GO:0009245">
    <property type="term" value="P:lipid A biosynthetic process"/>
    <property type="evidence" value="ECO:0007669"/>
    <property type="project" value="UniProtKB-UniRule"/>
</dbReference>
<evidence type="ECO:0000256" key="8">
    <source>
        <dbReference type="ARBA" id="ARBA00022737"/>
    </source>
</evidence>
<feature type="binding site" evidence="18">
    <location>
        <position position="103"/>
    </location>
    <ligand>
        <name>Mg(2+)</name>
        <dbReference type="ChEBI" id="CHEBI:18420"/>
    </ligand>
</feature>
<evidence type="ECO:0000256" key="15">
    <source>
        <dbReference type="ARBA" id="ARBA00048247"/>
    </source>
</evidence>
<keyword evidence="7 18" id="KW-0479">Metal-binding</keyword>
<dbReference type="SUPFAM" id="SSF51161">
    <property type="entry name" value="Trimeric LpxA-like enzymes"/>
    <property type="match status" value="1"/>
</dbReference>
<comment type="subunit">
    <text evidence="18">Homotrimer.</text>
</comment>
<dbReference type="Proteomes" id="UP000000445">
    <property type="component" value="Chromosome"/>
</dbReference>
<dbReference type="GO" id="GO:0019134">
    <property type="term" value="F:glucosamine-1-phosphate N-acetyltransferase activity"/>
    <property type="evidence" value="ECO:0007669"/>
    <property type="project" value="UniProtKB-UniRule"/>
</dbReference>
<dbReference type="GO" id="GO:0006048">
    <property type="term" value="P:UDP-N-acetylglucosamine biosynthetic process"/>
    <property type="evidence" value="ECO:0007669"/>
    <property type="project" value="UniProtKB-UniPathway"/>
</dbReference>
<protein>
    <recommendedName>
        <fullName evidence="18">Bifunctional protein GlmU</fullName>
    </recommendedName>
    <domain>
        <recommendedName>
            <fullName evidence="18">UDP-N-acetylglucosamine pyrophosphorylase</fullName>
            <ecNumber evidence="18">2.7.7.23</ecNumber>
        </recommendedName>
        <alternativeName>
            <fullName evidence="18">N-acetylglucosamine-1-phosphate uridyltransferase</fullName>
        </alternativeName>
    </domain>
    <domain>
        <recommendedName>
            <fullName evidence="18">Glucosamine-1-phosphate N-acetyltransferase</fullName>
            <ecNumber evidence="18">2.3.1.157</ecNumber>
        </recommendedName>
    </domain>
</protein>
<keyword evidence="8 18" id="KW-0677">Repeat</keyword>
<feature type="binding site" evidence="18">
    <location>
        <begin position="379"/>
        <end position="380"/>
    </location>
    <ligand>
        <name>acetyl-CoA</name>
        <dbReference type="ChEBI" id="CHEBI:57288"/>
    </ligand>
</feature>
<keyword evidence="6 18" id="KW-0548">Nucleotidyltransferase</keyword>
<evidence type="ECO:0000256" key="16">
    <source>
        <dbReference type="ARBA" id="ARBA00048493"/>
    </source>
</evidence>
<dbReference type="AlphaFoldDB" id="B9K7S2"/>
<dbReference type="Pfam" id="PF12804">
    <property type="entry name" value="NTP_transf_3"/>
    <property type="match status" value="1"/>
</dbReference>
<comment type="pathway">
    <text evidence="18">Nucleotide-sugar biosynthesis; UDP-N-acetyl-alpha-D-glucosamine biosynthesis; UDP-N-acetyl-alpha-D-glucosamine from N-acetyl-alpha-D-glucosamine 1-phosphate: step 1/1.</text>
</comment>
<dbReference type="GO" id="GO:0071555">
    <property type="term" value="P:cell wall organization"/>
    <property type="evidence" value="ECO:0007669"/>
    <property type="project" value="UniProtKB-KW"/>
</dbReference>
<evidence type="ECO:0000313" key="20">
    <source>
        <dbReference type="EMBL" id="ACM23005.1"/>
    </source>
</evidence>
<comment type="catalytic activity">
    <reaction evidence="16 18">
        <text>N-acetyl-alpha-D-glucosamine 1-phosphate + UTP + H(+) = UDP-N-acetyl-alpha-D-glucosamine + diphosphate</text>
        <dbReference type="Rhea" id="RHEA:13509"/>
        <dbReference type="ChEBI" id="CHEBI:15378"/>
        <dbReference type="ChEBI" id="CHEBI:33019"/>
        <dbReference type="ChEBI" id="CHEBI:46398"/>
        <dbReference type="ChEBI" id="CHEBI:57705"/>
        <dbReference type="ChEBI" id="CHEBI:57776"/>
        <dbReference type="EC" id="2.7.7.23"/>
    </reaction>
</comment>